<keyword evidence="3" id="KW-1185">Reference proteome</keyword>
<gene>
    <name evidence="2" type="ORF">HKW67_11900</name>
</gene>
<dbReference type="Proteomes" id="UP000500938">
    <property type="component" value="Chromosome"/>
</dbReference>
<keyword evidence="1" id="KW-0812">Transmembrane</keyword>
<organism evidence="2 3">
    <name type="scientific">Gemmatimonas groenlandica</name>
    <dbReference type="NCBI Taxonomy" id="2732249"/>
    <lineage>
        <taxon>Bacteria</taxon>
        <taxon>Pseudomonadati</taxon>
        <taxon>Gemmatimonadota</taxon>
        <taxon>Gemmatimonadia</taxon>
        <taxon>Gemmatimonadales</taxon>
        <taxon>Gemmatimonadaceae</taxon>
        <taxon>Gemmatimonas</taxon>
    </lineage>
</organism>
<dbReference type="RefSeq" id="WP_171225591.1">
    <property type="nucleotide sequence ID" value="NZ_CP053085.1"/>
</dbReference>
<evidence type="ECO:0000256" key="1">
    <source>
        <dbReference type="SAM" id="Phobius"/>
    </source>
</evidence>
<protein>
    <submittedName>
        <fullName evidence="2">FeoB-associated Cys-rich membrane protein</fullName>
    </submittedName>
</protein>
<dbReference type="EMBL" id="CP053085">
    <property type="protein sequence ID" value="QJR36156.1"/>
    <property type="molecule type" value="Genomic_DNA"/>
</dbReference>
<dbReference type="Pfam" id="PF12669">
    <property type="entry name" value="FeoB_associated"/>
    <property type="match status" value="1"/>
</dbReference>
<sequence>MMNQLNTQLIVVVLIVASALFFVARRAWRSIAAARKPKSGCGSDCGCG</sequence>
<keyword evidence="1" id="KW-0472">Membrane</keyword>
<dbReference type="KEGG" id="ggr:HKW67_11900"/>
<name>A0A6M4IRV0_9BACT</name>
<evidence type="ECO:0000313" key="2">
    <source>
        <dbReference type="EMBL" id="QJR36156.1"/>
    </source>
</evidence>
<keyword evidence="1" id="KW-1133">Transmembrane helix</keyword>
<dbReference type="AlphaFoldDB" id="A0A6M4IRV0"/>
<accession>A0A6M4IRV0</accession>
<reference evidence="2 3" key="1">
    <citation type="submission" date="2020-05" db="EMBL/GenBank/DDBJ databases">
        <title>Complete genome sequence of Gemmatimonas greenlandica TET16.</title>
        <authorList>
            <person name="Zeng Y."/>
        </authorList>
    </citation>
    <scope>NUCLEOTIDE SEQUENCE [LARGE SCALE GENOMIC DNA]</scope>
    <source>
        <strain evidence="2 3">TET16</strain>
    </source>
</reference>
<proteinExistence type="predicted"/>
<feature type="transmembrane region" description="Helical" evidence="1">
    <location>
        <begin position="6"/>
        <end position="28"/>
    </location>
</feature>
<evidence type="ECO:0000313" key="3">
    <source>
        <dbReference type="Proteomes" id="UP000500938"/>
    </source>
</evidence>